<dbReference type="EMBL" id="JAHLQT010003055">
    <property type="protein sequence ID" value="KAG7176715.1"/>
    <property type="molecule type" value="Genomic_DNA"/>
</dbReference>
<reference evidence="2" key="1">
    <citation type="journal article" date="2021" name="Sci. Adv.">
        <title>The American lobster genome reveals insights on longevity, neural, and immune adaptations.</title>
        <authorList>
            <person name="Polinski J.M."/>
            <person name="Zimin A.V."/>
            <person name="Clark K.F."/>
            <person name="Kohn A.B."/>
            <person name="Sadowski N."/>
            <person name="Timp W."/>
            <person name="Ptitsyn A."/>
            <person name="Khanna P."/>
            <person name="Romanova D.Y."/>
            <person name="Williams P."/>
            <person name="Greenwood S.J."/>
            <person name="Moroz L.L."/>
            <person name="Walt D.R."/>
            <person name="Bodnar A.G."/>
        </authorList>
    </citation>
    <scope>NUCLEOTIDE SEQUENCE</scope>
    <source>
        <strain evidence="2">GMGI-L3</strain>
    </source>
</reference>
<keyword evidence="3" id="KW-1185">Reference proteome</keyword>
<accession>A0A8J5TL74</accession>
<organism evidence="2 3">
    <name type="scientific">Homarus americanus</name>
    <name type="common">American lobster</name>
    <dbReference type="NCBI Taxonomy" id="6706"/>
    <lineage>
        <taxon>Eukaryota</taxon>
        <taxon>Metazoa</taxon>
        <taxon>Ecdysozoa</taxon>
        <taxon>Arthropoda</taxon>
        <taxon>Crustacea</taxon>
        <taxon>Multicrustacea</taxon>
        <taxon>Malacostraca</taxon>
        <taxon>Eumalacostraca</taxon>
        <taxon>Eucarida</taxon>
        <taxon>Decapoda</taxon>
        <taxon>Pleocyemata</taxon>
        <taxon>Astacidea</taxon>
        <taxon>Nephropoidea</taxon>
        <taxon>Nephropidae</taxon>
        <taxon>Homarus</taxon>
    </lineage>
</organism>
<dbReference type="AlphaFoldDB" id="A0A8J5TL74"/>
<name>A0A8J5TL74_HOMAM</name>
<comment type="caution">
    <text evidence="2">The sequence shown here is derived from an EMBL/GenBank/DDBJ whole genome shotgun (WGS) entry which is preliminary data.</text>
</comment>
<evidence type="ECO:0000256" key="1">
    <source>
        <dbReference type="SAM" id="Phobius"/>
    </source>
</evidence>
<keyword evidence="1" id="KW-0472">Membrane</keyword>
<protein>
    <submittedName>
        <fullName evidence="2">Uncharacterized protein</fullName>
    </submittedName>
</protein>
<dbReference type="Proteomes" id="UP000747542">
    <property type="component" value="Unassembled WGS sequence"/>
</dbReference>
<evidence type="ECO:0000313" key="2">
    <source>
        <dbReference type="EMBL" id="KAG7176715.1"/>
    </source>
</evidence>
<feature type="transmembrane region" description="Helical" evidence="1">
    <location>
        <begin position="64"/>
        <end position="89"/>
    </location>
</feature>
<evidence type="ECO:0000313" key="3">
    <source>
        <dbReference type="Proteomes" id="UP000747542"/>
    </source>
</evidence>
<proteinExistence type="predicted"/>
<keyword evidence="1" id="KW-1133">Transmembrane helix</keyword>
<keyword evidence="1" id="KW-0812">Transmembrane</keyword>
<gene>
    <name evidence="2" type="ORF">Hamer_G015542</name>
</gene>
<sequence length="131" mass="14694">MRSGTNSRVILYHLHIDGITTLNPTSTPSRRYDFCTCNLRRFRTRHRTSPSTTIRTTGSILPSLITASAVTATQLGLTFTCTIVLLPFFRHKSRRRFLNVNNCAVIFSQCGGAVSHTRPASLVFFSDTFTH</sequence>